<organism evidence="1 2">
    <name type="scientific">Methylorubrum suomiense</name>
    <dbReference type="NCBI Taxonomy" id="144191"/>
    <lineage>
        <taxon>Bacteria</taxon>
        <taxon>Pseudomonadati</taxon>
        <taxon>Pseudomonadota</taxon>
        <taxon>Alphaproteobacteria</taxon>
        <taxon>Hyphomicrobiales</taxon>
        <taxon>Methylobacteriaceae</taxon>
        <taxon>Methylorubrum</taxon>
    </lineage>
</organism>
<gene>
    <name evidence="1" type="ORF">BGCPKDLD_3793</name>
</gene>
<reference evidence="1" key="2">
    <citation type="submission" date="2021-08" db="EMBL/GenBank/DDBJ databases">
        <authorList>
            <person name="Tani A."/>
            <person name="Ola A."/>
            <person name="Ogura Y."/>
            <person name="Katsura K."/>
            <person name="Hayashi T."/>
        </authorList>
    </citation>
    <scope>NUCLEOTIDE SEQUENCE</scope>
    <source>
        <strain evidence="1">DSM 14458</strain>
    </source>
</reference>
<dbReference type="Proteomes" id="UP001055093">
    <property type="component" value="Unassembled WGS sequence"/>
</dbReference>
<evidence type="ECO:0000313" key="1">
    <source>
        <dbReference type="EMBL" id="GJE77190.1"/>
    </source>
</evidence>
<evidence type="ECO:0008006" key="3">
    <source>
        <dbReference type="Google" id="ProtNLM"/>
    </source>
</evidence>
<evidence type="ECO:0000313" key="2">
    <source>
        <dbReference type="Proteomes" id="UP001055093"/>
    </source>
</evidence>
<reference evidence="1" key="1">
    <citation type="journal article" date="2021" name="Front. Microbiol.">
        <title>Comprehensive Comparative Genomics and Phenotyping of Methylobacterium Species.</title>
        <authorList>
            <person name="Alessa O."/>
            <person name="Ogura Y."/>
            <person name="Fujitani Y."/>
            <person name="Takami H."/>
            <person name="Hayashi T."/>
            <person name="Sahin N."/>
            <person name="Tani A."/>
        </authorList>
    </citation>
    <scope>NUCLEOTIDE SEQUENCE</scope>
    <source>
        <strain evidence="1">DSM 14458</strain>
    </source>
</reference>
<protein>
    <recommendedName>
        <fullName evidence="3">Helix-turn-helix domain-containing protein</fullName>
    </recommendedName>
</protein>
<keyword evidence="2" id="KW-1185">Reference proteome</keyword>
<name>A0ABQ4UY21_9HYPH</name>
<dbReference type="EMBL" id="BPRE01000013">
    <property type="protein sequence ID" value="GJE77190.1"/>
    <property type="molecule type" value="Genomic_DNA"/>
</dbReference>
<accession>A0ABQ4UY21</accession>
<dbReference type="RefSeq" id="WP_238308313.1">
    <property type="nucleotide sequence ID" value="NZ_BPRE01000013.1"/>
</dbReference>
<comment type="caution">
    <text evidence="1">The sequence shown here is derived from an EMBL/GenBank/DDBJ whole genome shotgun (WGS) entry which is preliminary data.</text>
</comment>
<sequence length="80" mass="9333">MGRAPQLDHPSRIEVAPRRGLRREEAARYVGVSPTKYDEMVRDRRMPKPWRIDGCVVWDIRKLDAALDSLLDDGEVNEWD</sequence>
<proteinExistence type="predicted"/>